<dbReference type="PROSITE" id="PS50092">
    <property type="entry name" value="TSP1"/>
    <property type="match status" value="1"/>
</dbReference>
<dbReference type="OrthoDB" id="6247709at2759"/>
<keyword evidence="6" id="KW-0805">Transcription regulation</keyword>
<dbReference type="InterPro" id="IPR013083">
    <property type="entry name" value="Znf_RING/FYVE/PHD"/>
</dbReference>
<feature type="region of interest" description="Disordered" evidence="10">
    <location>
        <begin position="352"/>
        <end position="449"/>
    </location>
</feature>
<evidence type="ECO:0000313" key="13">
    <source>
        <dbReference type="Proteomes" id="UP000728185"/>
    </source>
</evidence>
<proteinExistence type="predicted"/>
<evidence type="ECO:0000256" key="6">
    <source>
        <dbReference type="ARBA" id="ARBA00023015"/>
    </source>
</evidence>
<dbReference type="AlphaFoldDB" id="A0A8E0VG91"/>
<feature type="compositionally biased region" description="Basic residues" evidence="10">
    <location>
        <begin position="368"/>
        <end position="379"/>
    </location>
</feature>
<dbReference type="GO" id="GO:0005634">
    <property type="term" value="C:nucleus"/>
    <property type="evidence" value="ECO:0007669"/>
    <property type="project" value="UniProtKB-SubCell"/>
</dbReference>
<organism evidence="12 13">
    <name type="scientific">Fasciolopsis buskii</name>
    <dbReference type="NCBI Taxonomy" id="27845"/>
    <lineage>
        <taxon>Eukaryota</taxon>
        <taxon>Metazoa</taxon>
        <taxon>Spiralia</taxon>
        <taxon>Lophotrochozoa</taxon>
        <taxon>Platyhelminthes</taxon>
        <taxon>Trematoda</taxon>
        <taxon>Digenea</taxon>
        <taxon>Plagiorchiida</taxon>
        <taxon>Echinostomata</taxon>
        <taxon>Echinostomatoidea</taxon>
        <taxon>Fasciolidae</taxon>
        <taxon>Fasciolopsis</taxon>
    </lineage>
</organism>
<comment type="caution">
    <text evidence="12">The sequence shown here is derived from an EMBL/GenBank/DDBJ whole genome shotgun (WGS) entry which is preliminary data.</text>
</comment>
<evidence type="ECO:0000313" key="12">
    <source>
        <dbReference type="EMBL" id="KAA0186286.1"/>
    </source>
</evidence>
<dbReference type="InterPro" id="IPR000884">
    <property type="entry name" value="TSP1_rpt"/>
</dbReference>
<evidence type="ECO:0000256" key="10">
    <source>
        <dbReference type="SAM" id="MobiDB-lite"/>
    </source>
</evidence>
<gene>
    <name evidence="12" type="ORF">FBUS_03899</name>
</gene>
<dbReference type="SMART" id="SM00249">
    <property type="entry name" value="PHD"/>
    <property type="match status" value="2"/>
</dbReference>
<evidence type="ECO:0000256" key="9">
    <source>
        <dbReference type="PROSITE-ProRule" id="PRU00146"/>
    </source>
</evidence>
<name>A0A8E0VG91_9TREM</name>
<dbReference type="PROSITE" id="PS50016">
    <property type="entry name" value="ZF_PHD_2"/>
    <property type="match status" value="2"/>
</dbReference>
<evidence type="ECO:0000256" key="1">
    <source>
        <dbReference type="ARBA" id="ARBA00004123"/>
    </source>
</evidence>
<dbReference type="PANTHER" id="PTHR45888:SF4">
    <property type="entry name" value="PHD FINGER PROTEIN 10"/>
    <property type="match status" value="1"/>
</dbReference>
<dbReference type="Pfam" id="PF00628">
    <property type="entry name" value="PHD"/>
    <property type="match status" value="2"/>
</dbReference>
<feature type="region of interest" description="Disordered" evidence="10">
    <location>
        <begin position="468"/>
        <end position="587"/>
    </location>
</feature>
<accession>A0A8E0VG91</accession>
<evidence type="ECO:0000256" key="3">
    <source>
        <dbReference type="ARBA" id="ARBA00022737"/>
    </source>
</evidence>
<feature type="domain" description="PHD-type" evidence="11">
    <location>
        <begin position="250"/>
        <end position="302"/>
    </location>
</feature>
<evidence type="ECO:0000256" key="2">
    <source>
        <dbReference type="ARBA" id="ARBA00022723"/>
    </source>
</evidence>
<dbReference type="SUPFAM" id="SSF57903">
    <property type="entry name" value="FYVE/PHD zinc finger"/>
    <property type="match status" value="2"/>
</dbReference>
<keyword evidence="3" id="KW-0677">Repeat</keyword>
<dbReference type="EMBL" id="LUCM01009850">
    <property type="protein sequence ID" value="KAA0186286.1"/>
    <property type="molecule type" value="Genomic_DNA"/>
</dbReference>
<evidence type="ECO:0000256" key="8">
    <source>
        <dbReference type="ARBA" id="ARBA00023242"/>
    </source>
</evidence>
<dbReference type="PROSITE" id="PS01359">
    <property type="entry name" value="ZF_PHD_1"/>
    <property type="match status" value="1"/>
</dbReference>
<feature type="region of interest" description="Disordered" evidence="10">
    <location>
        <begin position="133"/>
        <end position="211"/>
    </location>
</feature>
<dbReference type="InterPro" id="IPR019786">
    <property type="entry name" value="Zinc_finger_PHD-type_CS"/>
</dbReference>
<sequence length="912" mass="102056">MRQVSAARIERGEARAEAARRRALDSASDFNHRLIGARLTTRRCYWDLQTMQIHFPQRQYKLIEPSDNTPGSCGGTYPVAVIPGQFAEHFTRYTPEQLMHLPLSRCIYSQPSRRHRAPPPLPLAVHLRFGSLTPRTQSNDHNQPDAFKIPGSESGTSVTAGAVAVSGESRPLSHISNRELKVDGTDPDKQQTDPLPITSSPRSINSNSQSTNFSSLAARVVSSSASDRRGDRAKPGLLSSLTNGARNAEPIPCSVCKQEASAPYVQCSECKVAGHPRCFSLPDSMLPGVLSYSWSCMECKRCVECSDSGNEEQMMFCDRCDRGYHVFCVGLKKIPQGNWDCPLCAPQATRSKRRGSSTISRRRAGENHRKRPRKTRKRGISVAYDDSNDEDSVQRKLPEITSSNGNDPKQNTGAISEDGDRVAVPEQEVQSKARPRRKQRSRMIIDDGLLTTSSDEASLTQGSLDSARLAIRRKQGDINIPRRRGRPRKSEQTESDAETTRSSQPSKSSKPRPSRNTKVSYSPPPEEATEDFLTISGPPCEVTESKKETESKRNQPPPSFVGSAGDVSMSETTGKETGEVESVLTSEDSVSSEKLLKMFVFNVQLGVIYFFTFWHFDYCVESAQSPQFFIPIKPCKTSTRPGNWCEWGPWSECSEVDCVRTRKRQCACPRPPEWNSNNECDTSRPQDDYLHDGELKKHTRYIRRTTKDELCHFPIVISGTYFPDCIPKAELEKLNYKDLEPGEYFCVIDHKFQPCAMNKQELIVFGMEERDIGACGGWSTTFHRRTSAPQSRRLTYGADSELGTECTFYKGEAKHKCAPNYFYGENSASDFGRLTNLAYDIDNCRFACALRPTCRGIEFTKGVSCTMIMESVSLAPETYLGVTVEGKPRECSTVQTSEKYREAVAYLENKYV</sequence>
<keyword evidence="4 9" id="KW-0863">Zinc-finger</keyword>
<feature type="compositionally biased region" description="Low complexity" evidence="10">
    <location>
        <begin position="196"/>
        <end position="211"/>
    </location>
</feature>
<dbReference type="Gene3D" id="3.30.40.10">
    <property type="entry name" value="Zinc/RING finger domain, C3HC4 (zinc finger)"/>
    <property type="match status" value="1"/>
</dbReference>
<evidence type="ECO:0000256" key="5">
    <source>
        <dbReference type="ARBA" id="ARBA00022833"/>
    </source>
</evidence>
<keyword evidence="8" id="KW-0539">Nucleus</keyword>
<feature type="compositionally biased region" description="Basic and acidic residues" evidence="10">
    <location>
        <begin position="176"/>
        <end position="191"/>
    </location>
</feature>
<keyword evidence="7" id="KW-0804">Transcription</keyword>
<evidence type="ECO:0000259" key="11">
    <source>
        <dbReference type="PROSITE" id="PS50016"/>
    </source>
</evidence>
<keyword evidence="2" id="KW-0479">Metal-binding</keyword>
<dbReference type="InterPro" id="IPR001965">
    <property type="entry name" value="Znf_PHD"/>
</dbReference>
<comment type="subcellular location">
    <subcellularLocation>
        <location evidence="1">Nucleus</location>
    </subcellularLocation>
</comment>
<feature type="compositionally biased region" description="Polar residues" evidence="10">
    <location>
        <begin position="400"/>
        <end position="414"/>
    </location>
</feature>
<protein>
    <submittedName>
        <fullName evidence="12">Phd finger protein 10</fullName>
    </submittedName>
</protein>
<dbReference type="InterPro" id="IPR011011">
    <property type="entry name" value="Znf_FYVE_PHD"/>
</dbReference>
<evidence type="ECO:0000256" key="7">
    <source>
        <dbReference type="ARBA" id="ARBA00023163"/>
    </source>
</evidence>
<feature type="domain" description="PHD-type" evidence="11">
    <location>
        <begin position="299"/>
        <end position="347"/>
    </location>
</feature>
<dbReference type="CDD" id="cd15529">
    <property type="entry name" value="PHD2_PHF10"/>
    <property type="match status" value="1"/>
</dbReference>
<keyword evidence="13" id="KW-1185">Reference proteome</keyword>
<feature type="compositionally biased region" description="Basic and acidic residues" evidence="10">
    <location>
        <begin position="543"/>
        <end position="553"/>
    </location>
</feature>
<dbReference type="Proteomes" id="UP000728185">
    <property type="component" value="Unassembled WGS sequence"/>
</dbReference>
<dbReference type="GO" id="GO:0008270">
    <property type="term" value="F:zinc ion binding"/>
    <property type="evidence" value="ECO:0007669"/>
    <property type="project" value="UniProtKB-KW"/>
</dbReference>
<evidence type="ECO:0000256" key="4">
    <source>
        <dbReference type="ARBA" id="ARBA00022771"/>
    </source>
</evidence>
<dbReference type="PANTHER" id="PTHR45888">
    <property type="entry name" value="HL01030P-RELATED"/>
    <property type="match status" value="1"/>
</dbReference>
<keyword evidence="5" id="KW-0862">Zinc</keyword>
<reference evidence="12" key="1">
    <citation type="submission" date="2019-05" db="EMBL/GenBank/DDBJ databases">
        <title>Annotation for the trematode Fasciolopsis buski.</title>
        <authorList>
            <person name="Choi Y.-J."/>
        </authorList>
    </citation>
    <scope>NUCLEOTIDE SEQUENCE</scope>
    <source>
        <strain evidence="12">HT</strain>
        <tissue evidence="12">Whole worm</tissue>
    </source>
</reference>
<dbReference type="InterPro" id="IPR019787">
    <property type="entry name" value="Znf_PHD-finger"/>
</dbReference>